<proteinExistence type="predicted"/>
<sequence>MAPRLGLGPALEALLPRRPFVPLRRKAGLGRRSESTSDASAPPADPRTKLEKALTGLKKHASAHVNLARLQLALCNLRQQPGRESIRIAVLGFPADGDGASAEPAKKLMRLVLADPLKPEEDWESQVERHDAARPLLVRVDAAAARAEPQMLEIVRKDVLPEITVSSPGLNGNNLEVLLRQTVPPAPGSSVEALEEALLVPLVDMPRSSAGTHKGSSGGH</sequence>
<protein>
    <submittedName>
        <fullName evidence="2">Uncharacterized protein</fullName>
    </submittedName>
</protein>
<evidence type="ECO:0000313" key="2">
    <source>
        <dbReference type="EMBL" id="KAK2071457.1"/>
    </source>
</evidence>
<accession>A0AAD9I6W5</accession>
<evidence type="ECO:0000256" key="1">
    <source>
        <dbReference type="SAM" id="MobiDB-lite"/>
    </source>
</evidence>
<feature type="region of interest" description="Disordered" evidence="1">
    <location>
        <begin position="25"/>
        <end position="47"/>
    </location>
</feature>
<comment type="caution">
    <text evidence="2">The sequence shown here is derived from an EMBL/GenBank/DDBJ whole genome shotgun (WGS) entry which is preliminary data.</text>
</comment>
<dbReference type="PANTHER" id="PTHR38644">
    <property type="entry name" value="EXPRESSED PROTEIN"/>
    <property type="match status" value="1"/>
</dbReference>
<gene>
    <name evidence="2" type="ORF">P8C59_005879</name>
</gene>
<dbReference type="Proteomes" id="UP001217918">
    <property type="component" value="Unassembled WGS sequence"/>
</dbReference>
<dbReference type="EMBL" id="JAQQPM010000005">
    <property type="protein sequence ID" value="KAK2071457.1"/>
    <property type="molecule type" value="Genomic_DNA"/>
</dbReference>
<dbReference type="AlphaFoldDB" id="A0AAD9I6W5"/>
<name>A0AAD9I6W5_9PEZI</name>
<organism evidence="2 3">
    <name type="scientific">Phyllachora maydis</name>
    <dbReference type="NCBI Taxonomy" id="1825666"/>
    <lineage>
        <taxon>Eukaryota</taxon>
        <taxon>Fungi</taxon>
        <taxon>Dikarya</taxon>
        <taxon>Ascomycota</taxon>
        <taxon>Pezizomycotina</taxon>
        <taxon>Sordariomycetes</taxon>
        <taxon>Sordariomycetidae</taxon>
        <taxon>Phyllachorales</taxon>
        <taxon>Phyllachoraceae</taxon>
        <taxon>Phyllachora</taxon>
    </lineage>
</organism>
<reference evidence="2" key="1">
    <citation type="journal article" date="2023" name="Mol. Plant Microbe Interact.">
        <title>Elucidating the Obligate Nature and Biological Capacity of an Invasive Fungal Corn Pathogen.</title>
        <authorList>
            <person name="MacCready J.S."/>
            <person name="Roggenkamp E.M."/>
            <person name="Gdanetz K."/>
            <person name="Chilvers M.I."/>
        </authorList>
    </citation>
    <scope>NUCLEOTIDE SEQUENCE</scope>
    <source>
        <strain evidence="2">PM02</strain>
    </source>
</reference>
<evidence type="ECO:0000313" key="3">
    <source>
        <dbReference type="Proteomes" id="UP001217918"/>
    </source>
</evidence>
<dbReference type="PANTHER" id="PTHR38644:SF1">
    <property type="entry name" value="EXPRESSED PROTEIN"/>
    <property type="match status" value="1"/>
</dbReference>
<keyword evidence="3" id="KW-1185">Reference proteome</keyword>
<dbReference type="Pfam" id="PF23867">
    <property type="entry name" value="Mmc1_N"/>
    <property type="match status" value="1"/>
</dbReference>